<dbReference type="PROSITE" id="PS00036">
    <property type="entry name" value="BZIP_BASIC"/>
    <property type="match status" value="1"/>
</dbReference>
<dbReference type="EMBL" id="JAGMUU010000005">
    <property type="protein sequence ID" value="KAH7152483.1"/>
    <property type="molecule type" value="Genomic_DNA"/>
</dbReference>
<evidence type="ECO:0000313" key="3">
    <source>
        <dbReference type="EMBL" id="KAH7152483.1"/>
    </source>
</evidence>
<feature type="compositionally biased region" description="Basic and acidic residues" evidence="1">
    <location>
        <begin position="141"/>
        <end position="155"/>
    </location>
</feature>
<name>A0A9P9F547_9HYPO</name>
<dbReference type="AlphaFoldDB" id="A0A9P9F547"/>
<dbReference type="InterPro" id="IPR052635">
    <property type="entry name" value="Sec_Metab_Biosynth_Reg"/>
</dbReference>
<dbReference type="Proteomes" id="UP000717696">
    <property type="component" value="Unassembled WGS sequence"/>
</dbReference>
<reference evidence="3" key="1">
    <citation type="journal article" date="2021" name="Nat. Commun.">
        <title>Genetic determinants of endophytism in the Arabidopsis root mycobiome.</title>
        <authorList>
            <person name="Mesny F."/>
            <person name="Miyauchi S."/>
            <person name="Thiergart T."/>
            <person name="Pickel B."/>
            <person name="Atanasova L."/>
            <person name="Karlsson M."/>
            <person name="Huettel B."/>
            <person name="Barry K.W."/>
            <person name="Haridas S."/>
            <person name="Chen C."/>
            <person name="Bauer D."/>
            <person name="Andreopoulos W."/>
            <person name="Pangilinan J."/>
            <person name="LaButti K."/>
            <person name="Riley R."/>
            <person name="Lipzen A."/>
            <person name="Clum A."/>
            <person name="Drula E."/>
            <person name="Henrissat B."/>
            <person name="Kohler A."/>
            <person name="Grigoriev I.V."/>
            <person name="Martin F.M."/>
            <person name="Hacquard S."/>
        </authorList>
    </citation>
    <scope>NUCLEOTIDE SEQUENCE</scope>
    <source>
        <strain evidence="3">MPI-CAGE-AT-0021</strain>
    </source>
</reference>
<feature type="region of interest" description="Disordered" evidence="1">
    <location>
        <begin position="1"/>
        <end position="177"/>
    </location>
</feature>
<comment type="caution">
    <text evidence="3">The sequence shown here is derived from an EMBL/GenBank/DDBJ whole genome shotgun (WGS) entry which is preliminary data.</text>
</comment>
<evidence type="ECO:0000256" key="1">
    <source>
        <dbReference type="SAM" id="MobiDB-lite"/>
    </source>
</evidence>
<feature type="region of interest" description="Disordered" evidence="1">
    <location>
        <begin position="190"/>
        <end position="211"/>
    </location>
</feature>
<evidence type="ECO:0000313" key="4">
    <source>
        <dbReference type="Proteomes" id="UP000717696"/>
    </source>
</evidence>
<dbReference type="InterPro" id="IPR004827">
    <property type="entry name" value="bZIP"/>
</dbReference>
<protein>
    <recommendedName>
        <fullName evidence="2">BZIP domain-containing protein</fullName>
    </recommendedName>
</protein>
<feature type="compositionally biased region" description="Polar residues" evidence="1">
    <location>
        <begin position="51"/>
        <end position="60"/>
    </location>
</feature>
<proteinExistence type="predicted"/>
<sequence length="256" mass="28057">MSSPKPSSIDKPPPVIRIQSASPDLLDQTTSLNLGSQQSTPAGLTPRRTRSLPTGNCSSQPRHKRKRSVSSDIFKPPEENSKMPSGSSKHSSSSSRKQSSSSSKKPKSKPSPKDLDWSDVTDPEERRRIQNRIAQRKFREKARESKERQERDSRNQEYAGNSYRIPSPSDFSSAEPGLPWGSVNIGLASVRGQETASRRSSGRETYNGDEAFASTPYGASYGTQWAQTGSYGGSSGGDEIYYEESFLYDPSVGQGP</sequence>
<organism evidence="3 4">
    <name type="scientific">Dactylonectria estremocensis</name>
    <dbReference type="NCBI Taxonomy" id="1079267"/>
    <lineage>
        <taxon>Eukaryota</taxon>
        <taxon>Fungi</taxon>
        <taxon>Dikarya</taxon>
        <taxon>Ascomycota</taxon>
        <taxon>Pezizomycotina</taxon>
        <taxon>Sordariomycetes</taxon>
        <taxon>Hypocreomycetidae</taxon>
        <taxon>Hypocreales</taxon>
        <taxon>Nectriaceae</taxon>
        <taxon>Dactylonectria</taxon>
    </lineage>
</organism>
<feature type="domain" description="BZIP" evidence="2">
    <location>
        <begin position="126"/>
        <end position="141"/>
    </location>
</feature>
<feature type="compositionally biased region" description="Low complexity" evidence="1">
    <location>
        <begin position="82"/>
        <end position="103"/>
    </location>
</feature>
<accession>A0A9P9F547</accession>
<dbReference type="PANTHER" id="PTHR39607:SF2">
    <property type="entry name" value="BZIP DOMAIN-CONTAINING PROTEIN"/>
    <property type="match status" value="1"/>
</dbReference>
<feature type="compositionally biased region" description="Low complexity" evidence="1">
    <location>
        <begin position="1"/>
        <end position="10"/>
    </location>
</feature>
<evidence type="ECO:0000259" key="2">
    <source>
        <dbReference type="PROSITE" id="PS00036"/>
    </source>
</evidence>
<dbReference type="CDD" id="cd14688">
    <property type="entry name" value="bZIP_YAP"/>
    <property type="match status" value="1"/>
</dbReference>
<gene>
    <name evidence="3" type="ORF">B0J13DRAFT_265065</name>
</gene>
<feature type="compositionally biased region" description="Polar residues" evidence="1">
    <location>
        <begin position="19"/>
        <end position="42"/>
    </location>
</feature>
<dbReference type="PANTHER" id="PTHR39607">
    <property type="entry name" value="XANTHOCILLIN BIOSYNTHESIS CLUSTER TRANSCRIPTION FACTOR XANC-RELATED"/>
    <property type="match status" value="1"/>
</dbReference>
<dbReference type="GO" id="GO:0003700">
    <property type="term" value="F:DNA-binding transcription factor activity"/>
    <property type="evidence" value="ECO:0007669"/>
    <property type="project" value="InterPro"/>
</dbReference>
<keyword evidence="4" id="KW-1185">Reference proteome</keyword>
<dbReference type="OrthoDB" id="5387389at2759"/>